<evidence type="ECO:0000313" key="2">
    <source>
        <dbReference type="EMBL" id="PHN01365.1"/>
    </source>
</evidence>
<name>A0A2D0MYP0_FLAN2</name>
<dbReference type="AlphaFoldDB" id="A0A2D0MYP0"/>
<feature type="chain" id="PRO_5012745319" evidence="1">
    <location>
        <begin position="23"/>
        <end position="133"/>
    </location>
</feature>
<dbReference type="Proteomes" id="UP000223913">
    <property type="component" value="Unassembled WGS sequence"/>
</dbReference>
<feature type="signal peptide" evidence="1">
    <location>
        <begin position="1"/>
        <end position="22"/>
    </location>
</feature>
<evidence type="ECO:0000256" key="1">
    <source>
        <dbReference type="SAM" id="SignalP"/>
    </source>
</evidence>
<evidence type="ECO:0000313" key="3">
    <source>
        <dbReference type="Proteomes" id="UP000223913"/>
    </source>
</evidence>
<protein>
    <submittedName>
        <fullName evidence="2">Uncharacterized protein</fullName>
    </submittedName>
</protein>
<sequence length="133" mass="14920">MNLLFLNFLLASTLLLFNTPTADPGMSANLKDFKIVIEKNDGEIKMKCTEGCAWLDLSYENKTVAQAIDQYGMTEIRKEPAVADEELSDFLFTLTKTETGVSLKGIRGTAWLELSFTLKPGEQQLIDQYGMRD</sequence>
<gene>
    <name evidence="2" type="ORF">CRP01_37505</name>
</gene>
<accession>A0A2D0MYP0</accession>
<reference evidence="2 3" key="1">
    <citation type="submission" date="2017-10" db="EMBL/GenBank/DDBJ databases">
        <title>The draft genome sequence of Lewinella nigricans NBRC 102662.</title>
        <authorList>
            <person name="Wang K."/>
        </authorList>
    </citation>
    <scope>NUCLEOTIDE SEQUENCE [LARGE SCALE GENOMIC DNA]</scope>
    <source>
        <strain evidence="2 3">NBRC 102662</strain>
    </source>
</reference>
<keyword evidence="1" id="KW-0732">Signal</keyword>
<proteinExistence type="predicted"/>
<keyword evidence="3" id="KW-1185">Reference proteome</keyword>
<comment type="caution">
    <text evidence="2">The sequence shown here is derived from an EMBL/GenBank/DDBJ whole genome shotgun (WGS) entry which is preliminary data.</text>
</comment>
<dbReference type="RefSeq" id="WP_099155234.1">
    <property type="nucleotide sequence ID" value="NZ_PDUD01000056.1"/>
</dbReference>
<organism evidence="2 3">
    <name type="scientific">Flavilitoribacter nigricans (strain ATCC 23147 / DSM 23189 / NBRC 102662 / NCIMB 1420 / SS-2)</name>
    <name type="common">Lewinella nigricans</name>
    <dbReference type="NCBI Taxonomy" id="1122177"/>
    <lineage>
        <taxon>Bacteria</taxon>
        <taxon>Pseudomonadati</taxon>
        <taxon>Bacteroidota</taxon>
        <taxon>Saprospiria</taxon>
        <taxon>Saprospirales</taxon>
        <taxon>Lewinellaceae</taxon>
        <taxon>Flavilitoribacter</taxon>
    </lineage>
</organism>
<dbReference type="EMBL" id="PDUD01000056">
    <property type="protein sequence ID" value="PHN01365.1"/>
    <property type="molecule type" value="Genomic_DNA"/>
</dbReference>
<dbReference type="OrthoDB" id="1144122at2"/>